<dbReference type="Gene3D" id="3.40.800.20">
    <property type="entry name" value="Histone deacetylase domain"/>
    <property type="match status" value="1"/>
</dbReference>
<dbReference type="PRINTS" id="PR01270">
    <property type="entry name" value="HDASUPER"/>
</dbReference>
<name>A0A975DHS3_9GAMM</name>
<evidence type="ECO:0000256" key="1">
    <source>
        <dbReference type="ARBA" id="ARBA00005947"/>
    </source>
</evidence>
<feature type="domain" description="Histone deacetylase" evidence="3">
    <location>
        <begin position="17"/>
        <end position="278"/>
    </location>
</feature>
<evidence type="ECO:0000256" key="2">
    <source>
        <dbReference type="ARBA" id="ARBA00022801"/>
    </source>
</evidence>
<dbReference type="EMBL" id="CP072133">
    <property type="protein sequence ID" value="QTH71420.1"/>
    <property type="molecule type" value="Genomic_DNA"/>
</dbReference>
<dbReference type="AlphaFoldDB" id="A0A975DHS3"/>
<dbReference type="GO" id="GO:0004407">
    <property type="term" value="F:histone deacetylase activity"/>
    <property type="evidence" value="ECO:0007669"/>
    <property type="project" value="InterPro"/>
</dbReference>
<evidence type="ECO:0000259" key="3">
    <source>
        <dbReference type="Pfam" id="PF00850"/>
    </source>
</evidence>
<dbReference type="GO" id="GO:0040029">
    <property type="term" value="P:epigenetic regulation of gene expression"/>
    <property type="evidence" value="ECO:0007669"/>
    <property type="project" value="TreeGrafter"/>
</dbReference>
<dbReference type="GO" id="GO:0016787">
    <property type="term" value="F:hydrolase activity"/>
    <property type="evidence" value="ECO:0007669"/>
    <property type="project" value="UniProtKB-KW"/>
</dbReference>
<dbReference type="PANTHER" id="PTHR10625:SF19">
    <property type="entry name" value="HISTONE DEACETYLASE 12"/>
    <property type="match status" value="1"/>
</dbReference>
<proteinExistence type="inferred from homology"/>
<dbReference type="InterPro" id="IPR023696">
    <property type="entry name" value="Ureohydrolase_dom_sf"/>
</dbReference>
<dbReference type="InterPro" id="IPR000286">
    <property type="entry name" value="HDACs"/>
</dbReference>
<accession>A0A975DHS3</accession>
<organism evidence="4 5">
    <name type="scientific">Pseudoalteromonas xiamenensis</name>
    <dbReference type="NCBI Taxonomy" id="882626"/>
    <lineage>
        <taxon>Bacteria</taxon>
        <taxon>Pseudomonadati</taxon>
        <taxon>Pseudomonadota</taxon>
        <taxon>Gammaproteobacteria</taxon>
        <taxon>Alteromonadales</taxon>
        <taxon>Pseudoalteromonadaceae</taxon>
        <taxon>Pseudoalteromonas</taxon>
    </lineage>
</organism>
<comment type="similarity">
    <text evidence="1">Belongs to the histone deacetylase family.</text>
</comment>
<dbReference type="CDD" id="cd09993">
    <property type="entry name" value="HDAC_classIV"/>
    <property type="match status" value="1"/>
</dbReference>
<protein>
    <submittedName>
        <fullName evidence="4">Histone deacetylase</fullName>
    </submittedName>
</protein>
<dbReference type="KEGG" id="pxi:J5O05_16910"/>
<evidence type="ECO:0000313" key="4">
    <source>
        <dbReference type="EMBL" id="QTH71420.1"/>
    </source>
</evidence>
<dbReference type="InterPro" id="IPR044150">
    <property type="entry name" value="HDAC_classIV"/>
</dbReference>
<gene>
    <name evidence="4" type="ORF">J5O05_16910</name>
</gene>
<dbReference type="InterPro" id="IPR023801">
    <property type="entry name" value="His_deacetylse_dom"/>
</dbReference>
<keyword evidence="5" id="KW-1185">Reference proteome</keyword>
<reference evidence="4" key="1">
    <citation type="submission" date="2021-03" db="EMBL/GenBank/DDBJ databases">
        <title>Complete Genome of Pseudoalteromonas xiamenensis STKMTI.2, a new potential marine bacterium producing anti-Vibrio compounds.</title>
        <authorList>
            <person name="Handayani D.P."/>
            <person name="Isnansetyo A."/>
            <person name="Istiqomah I."/>
            <person name="Jumina J."/>
        </authorList>
    </citation>
    <scope>NUCLEOTIDE SEQUENCE</scope>
    <source>
        <strain evidence="4">STKMTI.2</strain>
    </source>
</reference>
<dbReference type="Pfam" id="PF00850">
    <property type="entry name" value="Hist_deacetyl"/>
    <property type="match status" value="1"/>
</dbReference>
<dbReference type="Proteomes" id="UP000664904">
    <property type="component" value="Chromosome"/>
</dbReference>
<dbReference type="RefSeq" id="WP_208843061.1">
    <property type="nucleotide sequence ID" value="NZ_CP072133.1"/>
</dbReference>
<dbReference type="SUPFAM" id="SSF52768">
    <property type="entry name" value="Arginase/deacetylase"/>
    <property type="match status" value="1"/>
</dbReference>
<dbReference type="InterPro" id="IPR037138">
    <property type="entry name" value="His_deacetylse_dom_sf"/>
</dbReference>
<dbReference type="PANTHER" id="PTHR10625">
    <property type="entry name" value="HISTONE DEACETYLASE HDAC1-RELATED"/>
    <property type="match status" value="1"/>
</dbReference>
<sequence length="301" mass="33609">MIFYSSSYSNLDLPERHRFPIEKYRTLYETLLASELAPLLRLRDDPIDVSKIKLCHQSDYVDAFLAGCLDPTAVKKMGFPWSPELVNRTLISLENARQSALYALNHNWAVNLSGGYHHALPAAGAGFCIFNDFAVVAHDLIHQELVDRVLIFDCDVHQGDGTALLCEHNPSIITCSIHCEQNFPRSKAQSDLDFPLPIGTNDTPYLNTVHEALDLAIRLYQPDIVLYNAGADISTHDELGLLKVSLQGVKDRDNIVLSRCFEASLPIAIALGGGYQRNTERLNKTHNQLFNALLDNLINLV</sequence>
<evidence type="ECO:0000313" key="5">
    <source>
        <dbReference type="Proteomes" id="UP000664904"/>
    </source>
</evidence>
<keyword evidence="2" id="KW-0378">Hydrolase</keyword>